<feature type="transmembrane region" description="Helical" evidence="2">
    <location>
        <begin position="37"/>
        <end position="57"/>
    </location>
</feature>
<evidence type="ECO:0000313" key="3">
    <source>
        <dbReference type="EMBL" id="PJJ78046.1"/>
    </source>
</evidence>
<comment type="caution">
    <text evidence="3">The sequence shown here is derived from an EMBL/GenBank/DDBJ whole genome shotgun (WGS) entry which is preliminary data.</text>
</comment>
<feature type="compositionally biased region" description="Low complexity" evidence="1">
    <location>
        <begin position="16"/>
        <end position="27"/>
    </location>
</feature>
<reference evidence="3 4" key="1">
    <citation type="submission" date="2017-11" db="EMBL/GenBank/DDBJ databases">
        <title>Genomic Encyclopedia of Archaeal and Bacterial Type Strains, Phase II (KMG-II): From Individual Species to Whole Genera.</title>
        <authorList>
            <person name="Goeker M."/>
        </authorList>
    </citation>
    <scope>NUCLEOTIDE SEQUENCE [LARGE SCALE GENOMIC DNA]</scope>
    <source>
        <strain evidence="3 4">DSM 16400</strain>
    </source>
</reference>
<protein>
    <recommendedName>
        <fullName evidence="5">DUF2993 family protein</fullName>
    </recommendedName>
</protein>
<keyword evidence="2" id="KW-0472">Membrane</keyword>
<keyword evidence="4" id="KW-1185">Reference proteome</keyword>
<proteinExistence type="predicted"/>
<dbReference type="Pfam" id="PF11209">
    <property type="entry name" value="LmeA"/>
    <property type="match status" value="1"/>
</dbReference>
<organism evidence="3 4">
    <name type="scientific">Salinibacterium amurskyense</name>
    <dbReference type="NCBI Taxonomy" id="205941"/>
    <lineage>
        <taxon>Bacteria</taxon>
        <taxon>Bacillati</taxon>
        <taxon>Actinomycetota</taxon>
        <taxon>Actinomycetes</taxon>
        <taxon>Micrococcales</taxon>
        <taxon>Microbacteriaceae</taxon>
        <taxon>Salinibacterium</taxon>
    </lineage>
</organism>
<name>A0A2M9D1I0_9MICO</name>
<evidence type="ECO:0000313" key="4">
    <source>
        <dbReference type="Proteomes" id="UP000231742"/>
    </source>
</evidence>
<dbReference type="AlphaFoldDB" id="A0A2M9D1I0"/>
<dbReference type="InterPro" id="IPR021373">
    <property type="entry name" value="DUF2993"/>
</dbReference>
<keyword evidence="2" id="KW-1133">Transmembrane helix</keyword>
<evidence type="ECO:0000256" key="1">
    <source>
        <dbReference type="SAM" id="MobiDB-lite"/>
    </source>
</evidence>
<keyword evidence="2" id="KW-0812">Transmembrane</keyword>
<evidence type="ECO:0000256" key="2">
    <source>
        <dbReference type="SAM" id="Phobius"/>
    </source>
</evidence>
<dbReference type="Proteomes" id="UP000231742">
    <property type="component" value="Unassembled WGS sequence"/>
</dbReference>
<dbReference type="OrthoDB" id="5111565at2"/>
<sequence>MASDEQPTIELRLDGAGEPATTTTTGYETAKRKRRSWIAWVVAGVVLVILIVGVVLVETVGRSAAVRIAQNEIASSLGLESSDGVAVDLGSGSLIVQALTGGLDVVTIDIDRFAVNGLESSVQVIATGVPVVTSQPIDTVSMDVAITGDEVSKLATTLSGTGLDSIELEGTAIRVSTVFELLFFEIPVALDLVPVAAGDSIAFEPESVILGEEQISVADLLDNPLVSGLAGGLLSSQEFCVASSLPTALTIDSVAVANDNLVIQLSADGIALDDAAWKQYGTCPTP</sequence>
<dbReference type="EMBL" id="PGFH01000003">
    <property type="protein sequence ID" value="PJJ78046.1"/>
    <property type="molecule type" value="Genomic_DNA"/>
</dbReference>
<feature type="region of interest" description="Disordered" evidence="1">
    <location>
        <begin position="1"/>
        <end position="27"/>
    </location>
</feature>
<gene>
    <name evidence="3" type="ORF">CLV85_2501</name>
</gene>
<accession>A0A2M9D1I0</accession>
<dbReference type="RefSeq" id="WP_100389959.1">
    <property type="nucleotide sequence ID" value="NZ_BMZU01000001.1"/>
</dbReference>
<evidence type="ECO:0008006" key="5">
    <source>
        <dbReference type="Google" id="ProtNLM"/>
    </source>
</evidence>